<feature type="transmembrane region" description="Helical" evidence="9">
    <location>
        <begin position="71"/>
        <end position="90"/>
    </location>
</feature>
<keyword evidence="4" id="KW-0677">Repeat</keyword>
<dbReference type="PROSITE" id="PS50929">
    <property type="entry name" value="ABC_TM1F"/>
    <property type="match status" value="2"/>
</dbReference>
<organism evidence="12 13">
    <name type="scientific">Trichonephila clavata</name>
    <name type="common">Joro spider</name>
    <name type="synonym">Nephila clavata</name>
    <dbReference type="NCBI Taxonomy" id="2740835"/>
    <lineage>
        <taxon>Eukaryota</taxon>
        <taxon>Metazoa</taxon>
        <taxon>Ecdysozoa</taxon>
        <taxon>Arthropoda</taxon>
        <taxon>Chelicerata</taxon>
        <taxon>Arachnida</taxon>
        <taxon>Araneae</taxon>
        <taxon>Araneomorphae</taxon>
        <taxon>Entelegynae</taxon>
        <taxon>Araneoidea</taxon>
        <taxon>Nephilidae</taxon>
        <taxon>Trichonephila</taxon>
    </lineage>
</organism>
<dbReference type="EMBL" id="BMAO01008044">
    <property type="protein sequence ID" value="GFR20380.1"/>
    <property type="molecule type" value="Genomic_DNA"/>
</dbReference>
<keyword evidence="5" id="KW-0547">Nucleotide-binding</keyword>
<feature type="domain" description="ABC transmembrane type-1" evidence="11">
    <location>
        <begin position="313"/>
        <end position="494"/>
    </location>
</feature>
<dbReference type="InterPro" id="IPR027417">
    <property type="entry name" value="P-loop_NTPase"/>
</dbReference>
<evidence type="ECO:0000313" key="12">
    <source>
        <dbReference type="EMBL" id="GFR20380.1"/>
    </source>
</evidence>
<dbReference type="InterPro" id="IPR036640">
    <property type="entry name" value="ABC1_TM_sf"/>
</dbReference>
<name>A0A8X6LSH4_TRICU</name>
<dbReference type="PANTHER" id="PTHR24223:SF443">
    <property type="entry name" value="MULTIDRUG-RESISTANCE LIKE PROTEIN 1, ISOFORM I"/>
    <property type="match status" value="1"/>
</dbReference>
<evidence type="ECO:0000256" key="2">
    <source>
        <dbReference type="ARBA" id="ARBA00022448"/>
    </source>
</evidence>
<evidence type="ECO:0000256" key="3">
    <source>
        <dbReference type="ARBA" id="ARBA00022692"/>
    </source>
</evidence>
<evidence type="ECO:0000259" key="10">
    <source>
        <dbReference type="PROSITE" id="PS50893"/>
    </source>
</evidence>
<dbReference type="OrthoDB" id="6426241at2759"/>
<feature type="transmembrane region" description="Helical" evidence="9">
    <location>
        <begin position="130"/>
        <end position="151"/>
    </location>
</feature>
<dbReference type="FunFam" id="3.40.50.300:FF:000997">
    <property type="entry name" value="Multidrug resistance-associated protein 1"/>
    <property type="match status" value="1"/>
</dbReference>
<dbReference type="GO" id="GO:0016887">
    <property type="term" value="F:ATP hydrolysis activity"/>
    <property type="evidence" value="ECO:0007669"/>
    <property type="project" value="InterPro"/>
</dbReference>
<dbReference type="PROSITE" id="PS50893">
    <property type="entry name" value="ABC_TRANSPORTER_2"/>
    <property type="match status" value="2"/>
</dbReference>
<evidence type="ECO:0000256" key="6">
    <source>
        <dbReference type="ARBA" id="ARBA00022840"/>
    </source>
</evidence>
<proteinExistence type="predicted"/>
<keyword evidence="6" id="KW-0067">ATP-binding</keyword>
<dbReference type="PANTHER" id="PTHR24223">
    <property type="entry name" value="ATP-BINDING CASSETTE SUB-FAMILY C"/>
    <property type="match status" value="1"/>
</dbReference>
<dbReference type="GO" id="GO:0005774">
    <property type="term" value="C:vacuolar membrane"/>
    <property type="evidence" value="ECO:0007669"/>
    <property type="project" value="UniProtKB-SubCell"/>
</dbReference>
<feature type="transmembrane region" description="Helical" evidence="9">
    <location>
        <begin position="310"/>
        <end position="336"/>
    </location>
</feature>
<dbReference type="CDD" id="cd18580">
    <property type="entry name" value="ABC_6TM_ABCC_D2"/>
    <property type="match status" value="1"/>
</dbReference>
<evidence type="ECO:0000259" key="11">
    <source>
        <dbReference type="PROSITE" id="PS50929"/>
    </source>
</evidence>
<dbReference type="Gene3D" id="1.20.1560.10">
    <property type="entry name" value="ABC transporter type 1, transmembrane domain"/>
    <property type="match status" value="2"/>
</dbReference>
<dbReference type="InterPro" id="IPR003593">
    <property type="entry name" value="AAA+_ATPase"/>
</dbReference>
<reference evidence="12" key="1">
    <citation type="submission" date="2020-07" db="EMBL/GenBank/DDBJ databases">
        <title>Multicomponent nature underlies the extraordinary mechanical properties of spider dragline silk.</title>
        <authorList>
            <person name="Kono N."/>
            <person name="Nakamura H."/>
            <person name="Mori M."/>
            <person name="Yoshida Y."/>
            <person name="Ohtoshi R."/>
            <person name="Malay A.D."/>
            <person name="Moran D.A.P."/>
            <person name="Tomita M."/>
            <person name="Numata K."/>
            <person name="Arakawa K."/>
        </authorList>
    </citation>
    <scope>NUCLEOTIDE SEQUENCE</scope>
</reference>
<dbReference type="InterPro" id="IPR044726">
    <property type="entry name" value="ABCC_6TM_D2"/>
</dbReference>
<keyword evidence="13" id="KW-1185">Reference proteome</keyword>
<dbReference type="Pfam" id="PF00664">
    <property type="entry name" value="ABC_membrane"/>
    <property type="match status" value="2"/>
</dbReference>
<comment type="caution">
    <text evidence="12">The sequence shown here is derived from an EMBL/GenBank/DDBJ whole genome shotgun (WGS) entry which is preliminary data.</text>
</comment>
<dbReference type="GO" id="GO:0140359">
    <property type="term" value="F:ABC-type transporter activity"/>
    <property type="evidence" value="ECO:0007669"/>
    <property type="project" value="InterPro"/>
</dbReference>
<keyword evidence="2" id="KW-0813">Transport</keyword>
<dbReference type="InterPro" id="IPR050173">
    <property type="entry name" value="ABC_transporter_C-like"/>
</dbReference>
<feature type="domain" description="ABC transporter" evidence="10">
    <location>
        <begin position="1142"/>
        <end position="1341"/>
    </location>
</feature>
<dbReference type="InterPro" id="IPR011527">
    <property type="entry name" value="ABC1_TM_dom"/>
</dbReference>
<dbReference type="Gene3D" id="3.40.50.300">
    <property type="entry name" value="P-loop containing nucleotide triphosphate hydrolases"/>
    <property type="match status" value="2"/>
</dbReference>
<evidence type="ECO:0000256" key="1">
    <source>
        <dbReference type="ARBA" id="ARBA00004128"/>
    </source>
</evidence>
<feature type="transmembrane region" description="Helical" evidence="9">
    <location>
        <begin position="102"/>
        <end position="123"/>
    </location>
</feature>
<keyword evidence="7 9" id="KW-1133">Transmembrane helix</keyword>
<accession>A0A8X6LSH4</accession>
<dbReference type="Proteomes" id="UP000887116">
    <property type="component" value="Unassembled WGS sequence"/>
</dbReference>
<comment type="subcellular location">
    <subcellularLocation>
        <location evidence="1">Vacuole membrane</location>
        <topology evidence="1">Multi-pass membrane protein</topology>
    </subcellularLocation>
</comment>
<feature type="transmembrane region" description="Helical" evidence="9">
    <location>
        <begin position="1040"/>
        <end position="1070"/>
    </location>
</feature>
<feature type="transmembrane region" description="Helical" evidence="9">
    <location>
        <begin position="32"/>
        <end position="50"/>
    </location>
</feature>
<feature type="transmembrane region" description="Helical" evidence="9">
    <location>
        <begin position="171"/>
        <end position="191"/>
    </location>
</feature>
<sequence length="1341" mass="151031">MALDSICGDPFWNSSISWDVEKPHVSQCFQNLVLVLGSCAVLWIVAPFEIPKILKAHGNPTPWTRLQVCKMALKWVLLIISSVDVSKAVYSYTNDPKTGLDGILSASAYLITIVLTIIITLMCKRRGLRVSLALPSFWMTSTLATLISIYSDIQEFEEDDWIKVTSLVDDSLVFFISIIQLVFSTIADAPAQTHARAPKDQCPLEGASLPSRLTFTWLLSLLQKSIQNSLHQDYLTPLCSDLKSSNIVKYFNELCYTASRKSSFLDEETENLIDERPGSESQDSNEINFNYTYPEGKSLFTILLRISRNFLTLASILEVVYTLLYFLPVYILSLLLDNEKETQEWHNYLYASALFTTLVFSTFADSQRKYYGLMGALRIKTAVMNAIFEKALKVSKQSKHIKQLITIDCDNVFQMVCVSSEIWGGPIRLLIGIYILWSFLGPSCFVGIASAMILIPMNIIVEQLVGRFQKKLIGKRNERINVLTEFLQGIKYIKPITTISPIRFCITPTSQELCCPIIGGKLVDRNSVLLTNASFCWEGLDIPSLKYLNLRIPEGSLIAVVGETRSGKSSLLRALLGEMKKTDGMGCIKGNLAFVGEETWIQNTTLEKNIVFLKPKDEKMYRKTLEACALLSDIDSLPAGDETEIGEKGVHLSRDQKLKIELARAVYQNADIYLLDNPLKHLDISLAEHLYHRVIGRSGLLKLKTRIFTTTKEDFLPLVDTILFLKNGRILEQGTYEQLKEKQGYFVEYLRTVQSSSTDEKEICHIERQEHYEVIGKSFGKQKDLWYSSTVAPAKTEPEYFISDETISLKGLGNKLMDFLKTLGFTLTTLTILLAGLACACEVASGVWLSEWTDSNNGGRRPNHNLLIYSIFILSQIFLTIICGVAIFGVSTAAAEKLHTWLLIRIVRASQTVIEMTPVKKIIQSFDTDFHYVDEKIPESFYVWLMAMFKVPALLVVIIVISPLLAIFAIPLLFVFIVIQKLYLSAWQQLQHLTAATSCPLSNLLEDALQGISHIRATRSYTHFYNRFYLKMDTHNNCSLLFFLVSRWLSCSIDIITAFLVLITTIMAFYQEDKGDGFIGLALVYSMQMTEALTAMVYMNSMLSSDLTALERIRTLSELKQESEWEDPASKPDPSWPDSGQISIQNLNTTYGEGMHPALHNITLSIQPGEKVAIVGKEESGTSTLLYTLFRLIEPMTGQIVIDNIDISKLGIKDLRSSLAIIPQDSLVFNGSVRQNLDPNQKYKDDEIWSALEMANLKTSIRNLDCAVSECLSSEEKHQFSVARCLLKKPKIVIIDELESSNSKQQLFPESTVLSFCGEPIPDFNGRVIRLMSGEIIEELI</sequence>
<dbReference type="SUPFAM" id="SSF52540">
    <property type="entry name" value="P-loop containing nucleoside triphosphate hydrolases"/>
    <property type="match status" value="2"/>
</dbReference>
<feature type="domain" description="ABC transporter" evidence="10">
    <location>
        <begin position="528"/>
        <end position="752"/>
    </location>
</feature>
<dbReference type="SMART" id="SM00382">
    <property type="entry name" value="AAA"/>
    <property type="match status" value="2"/>
</dbReference>
<feature type="transmembrane region" description="Helical" evidence="9">
    <location>
        <begin position="823"/>
        <end position="848"/>
    </location>
</feature>
<evidence type="ECO:0000313" key="13">
    <source>
        <dbReference type="Proteomes" id="UP000887116"/>
    </source>
</evidence>
<dbReference type="InterPro" id="IPR003439">
    <property type="entry name" value="ABC_transporter-like_ATP-bd"/>
</dbReference>
<dbReference type="GO" id="GO:0005524">
    <property type="term" value="F:ATP binding"/>
    <property type="evidence" value="ECO:0007669"/>
    <property type="project" value="UniProtKB-KW"/>
</dbReference>
<evidence type="ECO:0000256" key="4">
    <source>
        <dbReference type="ARBA" id="ARBA00022737"/>
    </source>
</evidence>
<evidence type="ECO:0000256" key="5">
    <source>
        <dbReference type="ARBA" id="ARBA00022741"/>
    </source>
</evidence>
<keyword evidence="3 9" id="KW-0812">Transmembrane</keyword>
<feature type="domain" description="ABC transmembrane type-1" evidence="11">
    <location>
        <begin position="830"/>
        <end position="1105"/>
    </location>
</feature>
<evidence type="ECO:0000256" key="8">
    <source>
        <dbReference type="ARBA" id="ARBA00023136"/>
    </source>
</evidence>
<feature type="transmembrane region" description="Helical" evidence="9">
    <location>
        <begin position="348"/>
        <end position="364"/>
    </location>
</feature>
<protein>
    <submittedName>
        <fullName evidence="12">Multidrug resistance-associated protein 1</fullName>
    </submittedName>
</protein>
<feature type="transmembrane region" description="Helical" evidence="9">
    <location>
        <begin position="953"/>
        <end position="979"/>
    </location>
</feature>
<dbReference type="CDD" id="cd03250">
    <property type="entry name" value="ABCC_MRP_domain1"/>
    <property type="match status" value="1"/>
</dbReference>
<feature type="transmembrane region" description="Helical" evidence="9">
    <location>
        <begin position="868"/>
        <end position="895"/>
    </location>
</feature>
<gene>
    <name evidence="12" type="primary">ABCC1</name>
    <name evidence="12" type="ORF">TNCT_486341</name>
</gene>
<evidence type="ECO:0000256" key="9">
    <source>
        <dbReference type="SAM" id="Phobius"/>
    </source>
</evidence>
<dbReference type="Pfam" id="PF00005">
    <property type="entry name" value="ABC_tran"/>
    <property type="match status" value="2"/>
</dbReference>
<evidence type="ECO:0000256" key="7">
    <source>
        <dbReference type="ARBA" id="ARBA00022989"/>
    </source>
</evidence>
<keyword evidence="8 9" id="KW-0472">Membrane</keyword>
<dbReference type="SUPFAM" id="SSF90123">
    <property type="entry name" value="ABC transporter transmembrane region"/>
    <property type="match status" value="2"/>
</dbReference>